<dbReference type="AlphaFoldDB" id="D8PYK2"/>
<organism evidence="2">
    <name type="scientific">Schizophyllum commune (strain H4-8 / FGSC 9210)</name>
    <name type="common">Split gill fungus</name>
    <dbReference type="NCBI Taxonomy" id="578458"/>
    <lineage>
        <taxon>Eukaryota</taxon>
        <taxon>Fungi</taxon>
        <taxon>Dikarya</taxon>
        <taxon>Basidiomycota</taxon>
        <taxon>Agaricomycotina</taxon>
        <taxon>Agaricomycetes</taxon>
        <taxon>Agaricomycetidae</taxon>
        <taxon>Agaricales</taxon>
        <taxon>Schizophyllaceae</taxon>
        <taxon>Schizophyllum</taxon>
    </lineage>
</organism>
<dbReference type="VEuPathDB" id="FungiDB:SCHCODRAFT_01188619"/>
<gene>
    <name evidence="1" type="ORF">SCHCODRAFT_233092</name>
</gene>
<dbReference type="RefSeq" id="XP_003034179.1">
    <property type="nucleotide sequence ID" value="XM_003034133.1"/>
</dbReference>
<keyword evidence="2" id="KW-1185">Reference proteome</keyword>
<dbReference type="SUPFAM" id="SSF52047">
    <property type="entry name" value="RNI-like"/>
    <property type="match status" value="1"/>
</dbReference>
<accession>D8PYK2</accession>
<evidence type="ECO:0000313" key="2">
    <source>
        <dbReference type="Proteomes" id="UP000007431"/>
    </source>
</evidence>
<dbReference type="EMBL" id="GL377304">
    <property type="protein sequence ID" value="EFI99276.1"/>
    <property type="molecule type" value="Genomic_DNA"/>
</dbReference>
<name>D8PYK2_SCHCM</name>
<evidence type="ECO:0008006" key="3">
    <source>
        <dbReference type="Google" id="ProtNLM"/>
    </source>
</evidence>
<sequence>MAILRAHISFRSGLGFASLAGAGAIGRSNLYRRRIGAYLDGSAPRGVRRWCSEVGNAWSGCATDVMLMIIHHEGPAAGISKDDLLFRRFHYIRTRSTIRIIAYFGHSYAIASHPRCGKASTSLRGKYGSQDSPARHLPRGCELAVKFPSERLNIALSASKVAAPLMYTYRKRMRRQSCDDIVKDSLAIWKWLVRDGRRRRTLRTTFGKSNIPSHDREIISYIDFSHHGQCTRSRLGQFLQPPTLHIQAVLQSPIHPRNMARPIDIPEILEYIIYIAAPRPIITQDGPNSIATQIRARDLSEFTLVSRFWNCVATPILWEFLPHQLPLLKLLPSDAWTISSPEHKPSFPPSIPSGVRSVVARVMDFNRSLSSVPKSFRLTRTLQQSDWEAVRRLSKHVKVLWYSCHGCAAGALSAMAASPPKSVLLPRLERLLLVTNYRSDHSFIPLLMSPTVWELQLLSDSGDTFDLREIASRCPNVTHLRLSSCSGPRSSTTEEAITLAGGLAGFTKLTHLSLSTAVDGVGSLLWALDKLRSLTHLRLIDTASALSRAESAEALMPTCRHVPAHPMFRHLRSIRFDTEVCPAAAEAFVKSWGGSRPIETFTMPLGRYDRMSDMSSFIALIASHCSPSTLTHLDVITRSFANYYHPPVMPFDAILPLSLHRALRVVRVGASQGALDFVDSDYEELAQWWPHLTELYIPNVMGRSCTLRSLVAFATHCLQLRKLTLKLDATEIPPVCDGASGDACALAQLQVTDGQMSDPEELAAFLIRIFPRLRSTRYRAEDEEDRLAQFTVISYGLLWKEVEAALPRSASALKEA</sequence>
<dbReference type="InParanoid" id="D8PYK2"/>
<dbReference type="OrthoDB" id="2848346at2759"/>
<proteinExistence type="predicted"/>
<dbReference type="Proteomes" id="UP000007431">
    <property type="component" value="Unassembled WGS sequence"/>
</dbReference>
<dbReference type="Gene3D" id="3.80.10.10">
    <property type="entry name" value="Ribonuclease Inhibitor"/>
    <property type="match status" value="1"/>
</dbReference>
<protein>
    <recommendedName>
        <fullName evidence="3">F-box domain-containing protein</fullName>
    </recommendedName>
</protein>
<evidence type="ECO:0000313" key="1">
    <source>
        <dbReference type="EMBL" id="EFI99276.1"/>
    </source>
</evidence>
<dbReference type="GeneID" id="9585226"/>
<reference evidence="1 2" key="1">
    <citation type="journal article" date="2010" name="Nat. Biotechnol.">
        <title>Genome sequence of the model mushroom Schizophyllum commune.</title>
        <authorList>
            <person name="Ohm R.A."/>
            <person name="de Jong J.F."/>
            <person name="Lugones L.G."/>
            <person name="Aerts A."/>
            <person name="Kothe E."/>
            <person name="Stajich J.E."/>
            <person name="de Vries R.P."/>
            <person name="Record E."/>
            <person name="Levasseur A."/>
            <person name="Baker S.E."/>
            <person name="Bartholomew K.A."/>
            <person name="Coutinho P.M."/>
            <person name="Erdmann S."/>
            <person name="Fowler T.J."/>
            <person name="Gathman A.C."/>
            <person name="Lombard V."/>
            <person name="Henrissat B."/>
            <person name="Knabe N."/>
            <person name="Kuees U."/>
            <person name="Lilly W.W."/>
            <person name="Lindquist E."/>
            <person name="Lucas S."/>
            <person name="Magnuson J.K."/>
            <person name="Piumi F."/>
            <person name="Raudaskoski M."/>
            <person name="Salamov A."/>
            <person name="Schmutz J."/>
            <person name="Schwarze F.W.M.R."/>
            <person name="vanKuyk P.A."/>
            <person name="Horton J.S."/>
            <person name="Grigoriev I.V."/>
            <person name="Woesten H.A.B."/>
        </authorList>
    </citation>
    <scope>NUCLEOTIDE SEQUENCE [LARGE SCALE GENOMIC DNA]</scope>
    <source>
        <strain evidence="2">H4-8 / FGSC 9210</strain>
    </source>
</reference>
<dbReference type="InterPro" id="IPR032675">
    <property type="entry name" value="LRR_dom_sf"/>
</dbReference>
<dbReference type="HOGENOM" id="CLU_346173_0_0_1"/>
<dbReference type="KEGG" id="scm:SCHCO_01188619"/>